<dbReference type="CDD" id="cd00603">
    <property type="entry name" value="IPT_PCSR"/>
    <property type="match status" value="1"/>
</dbReference>
<organism evidence="2 3">
    <name type="scientific">Cavenderia fasciculata</name>
    <name type="common">Slime mold</name>
    <name type="synonym">Dictyostelium fasciculatum</name>
    <dbReference type="NCBI Taxonomy" id="261658"/>
    <lineage>
        <taxon>Eukaryota</taxon>
        <taxon>Amoebozoa</taxon>
        <taxon>Evosea</taxon>
        <taxon>Eumycetozoa</taxon>
        <taxon>Dictyostelia</taxon>
        <taxon>Acytosteliales</taxon>
        <taxon>Cavenderiaceae</taxon>
        <taxon>Cavenderia</taxon>
    </lineage>
</organism>
<evidence type="ECO:0000259" key="1">
    <source>
        <dbReference type="Pfam" id="PF01833"/>
    </source>
</evidence>
<dbReference type="GeneID" id="14868861"/>
<gene>
    <name evidence="2" type="ORF">DFA_08021</name>
</gene>
<evidence type="ECO:0000313" key="2">
    <source>
        <dbReference type="EMBL" id="EGG17040.1"/>
    </source>
</evidence>
<dbReference type="AlphaFoldDB" id="F4Q4N1"/>
<dbReference type="Proteomes" id="UP000007797">
    <property type="component" value="Unassembled WGS sequence"/>
</dbReference>
<dbReference type="Gene3D" id="2.60.40.10">
    <property type="entry name" value="Immunoglobulins"/>
    <property type="match status" value="1"/>
</dbReference>
<proteinExistence type="predicted"/>
<dbReference type="OrthoDB" id="24136at2759"/>
<keyword evidence="3" id="KW-1185">Reference proteome</keyword>
<dbReference type="InterPro" id="IPR014756">
    <property type="entry name" value="Ig_E-set"/>
</dbReference>
<dbReference type="RefSeq" id="XP_004355524.1">
    <property type="nucleotide sequence ID" value="XM_004355471.1"/>
</dbReference>
<dbReference type="InterPro" id="IPR013783">
    <property type="entry name" value="Ig-like_fold"/>
</dbReference>
<dbReference type="EMBL" id="GL883021">
    <property type="protein sequence ID" value="EGG17040.1"/>
    <property type="molecule type" value="Genomic_DNA"/>
</dbReference>
<dbReference type="KEGG" id="dfa:DFA_08021"/>
<feature type="domain" description="IPT/TIG" evidence="1">
    <location>
        <begin position="16"/>
        <end position="95"/>
    </location>
</feature>
<dbReference type="SUPFAM" id="SSF81296">
    <property type="entry name" value="E set domains"/>
    <property type="match status" value="1"/>
</dbReference>
<protein>
    <recommendedName>
        <fullName evidence="1">IPT/TIG domain-containing protein</fullName>
    </recommendedName>
</protein>
<name>F4Q4N1_CACFS</name>
<accession>F4Q4N1</accession>
<evidence type="ECO:0000313" key="3">
    <source>
        <dbReference type="Proteomes" id="UP000007797"/>
    </source>
</evidence>
<dbReference type="InterPro" id="IPR002909">
    <property type="entry name" value="IPT_dom"/>
</dbReference>
<sequence>MIVESAQHYAWQPYPPFIKAVYPSFTANGSLVTLIGDNFGDDTNNRISVNVSTSNIPCNIKFATSTQIICQLESSLVGTTKLLPISISVDDIYTQTYKPHI</sequence>
<dbReference type="Pfam" id="PF01833">
    <property type="entry name" value="TIG"/>
    <property type="match status" value="1"/>
</dbReference>
<reference evidence="3" key="1">
    <citation type="journal article" date="2011" name="Genome Res.">
        <title>Phylogeny-wide analysis of social amoeba genomes highlights ancient origins for complex intercellular communication.</title>
        <authorList>
            <person name="Heidel A.J."/>
            <person name="Lawal H.M."/>
            <person name="Felder M."/>
            <person name="Schilde C."/>
            <person name="Helps N.R."/>
            <person name="Tunggal B."/>
            <person name="Rivero F."/>
            <person name="John U."/>
            <person name="Schleicher M."/>
            <person name="Eichinger L."/>
            <person name="Platzer M."/>
            <person name="Noegel A.A."/>
            <person name="Schaap P."/>
            <person name="Gloeckner G."/>
        </authorList>
    </citation>
    <scope>NUCLEOTIDE SEQUENCE [LARGE SCALE GENOMIC DNA]</scope>
    <source>
        <strain evidence="3">SH3</strain>
    </source>
</reference>